<keyword evidence="14" id="KW-1185">Reference proteome</keyword>
<dbReference type="GO" id="GO:0005739">
    <property type="term" value="C:mitochondrion"/>
    <property type="evidence" value="ECO:0007669"/>
    <property type="project" value="TreeGrafter"/>
</dbReference>
<keyword evidence="8 10" id="KW-0539">Nucleus</keyword>
<evidence type="ECO:0000256" key="10">
    <source>
        <dbReference type="RuleBase" id="RU000451"/>
    </source>
</evidence>
<organism evidence="13 14">
    <name type="scientific">Sparassis crispa</name>
    <dbReference type="NCBI Taxonomy" id="139825"/>
    <lineage>
        <taxon>Eukaryota</taxon>
        <taxon>Fungi</taxon>
        <taxon>Dikarya</taxon>
        <taxon>Basidiomycota</taxon>
        <taxon>Agaricomycotina</taxon>
        <taxon>Agaricomycetes</taxon>
        <taxon>Polyporales</taxon>
        <taxon>Sparassidaceae</taxon>
        <taxon>Sparassis</taxon>
    </lineage>
</organism>
<dbReference type="SUPFAM" id="SSF54637">
    <property type="entry name" value="Thioesterase/thiol ester dehydrase-isomerase"/>
    <property type="match status" value="1"/>
</dbReference>
<dbReference type="GO" id="GO:0030527">
    <property type="term" value="F:structural constituent of chromatin"/>
    <property type="evidence" value="ECO:0007669"/>
    <property type="project" value="InterPro"/>
</dbReference>
<evidence type="ECO:0000256" key="2">
    <source>
        <dbReference type="ARBA" id="ARBA00004123"/>
    </source>
</evidence>
<feature type="compositionally biased region" description="Basic residues" evidence="11">
    <location>
        <begin position="363"/>
        <end position="372"/>
    </location>
</feature>
<evidence type="ECO:0000256" key="7">
    <source>
        <dbReference type="ARBA" id="ARBA00023125"/>
    </source>
</evidence>
<dbReference type="GO" id="GO:0003677">
    <property type="term" value="F:DNA binding"/>
    <property type="evidence" value="ECO:0007669"/>
    <property type="project" value="UniProtKB-KW"/>
</dbReference>
<protein>
    <recommendedName>
        <fullName evidence="10">Histone H2B</fullName>
    </recommendedName>
</protein>
<dbReference type="InterPro" id="IPR009072">
    <property type="entry name" value="Histone-fold"/>
</dbReference>
<comment type="function">
    <text evidence="1">Core component of nucleosome. Nucleosomes wrap and compact DNA into chromatin, limiting DNA accessibility to the cellular machineries which require DNA as a template. Histones thereby play a central role in transcription regulation, DNA repair, DNA replication and chromosomal stability. DNA accessibility is regulated via a complex set of post-translational modifications of histones, also called histone code, and nucleosome remodeling.</text>
</comment>
<dbReference type="PROSITE" id="PS00357">
    <property type="entry name" value="HISTONE_H2B"/>
    <property type="match status" value="1"/>
</dbReference>
<evidence type="ECO:0000256" key="11">
    <source>
        <dbReference type="SAM" id="MobiDB-lite"/>
    </source>
</evidence>
<comment type="similarity">
    <text evidence="4 10">Belongs to the histone H2B family.</text>
</comment>
<dbReference type="CDD" id="cd22910">
    <property type="entry name" value="HFD_H2B"/>
    <property type="match status" value="1"/>
</dbReference>
<name>A0A401GIB4_9APHY</name>
<gene>
    <name evidence="13" type="ORF">SCP_0403140</name>
</gene>
<dbReference type="InterPro" id="IPR000558">
    <property type="entry name" value="Histone_H2B"/>
</dbReference>
<dbReference type="GeneID" id="38778857"/>
<accession>A0A401GIB4</accession>
<feature type="region of interest" description="Disordered" evidence="11">
    <location>
        <begin position="333"/>
        <end position="387"/>
    </location>
</feature>
<feature type="domain" description="Core Histone H2A/H2B/H3" evidence="12">
    <location>
        <begin position="379"/>
        <end position="455"/>
    </location>
</feature>
<evidence type="ECO:0000313" key="13">
    <source>
        <dbReference type="EMBL" id="GBE81940.1"/>
    </source>
</evidence>
<dbReference type="OrthoDB" id="3257538at2759"/>
<dbReference type="GO" id="GO:0046982">
    <property type="term" value="F:protein heterodimerization activity"/>
    <property type="evidence" value="ECO:0007669"/>
    <property type="project" value="InterPro"/>
</dbReference>
<dbReference type="Proteomes" id="UP000287166">
    <property type="component" value="Unassembled WGS sequence"/>
</dbReference>
<keyword evidence="9 10" id="KW-0544">Nucleosome core</keyword>
<sequence>MMTSVLRTLLSSPARRSYSSQAGLNVAALDRWINTEKSLTISDTLRTEHLSNLYITLPTRDGTARPPDMPVEGAPLGYGHHLVFFHPRNPERSLRADGSDADFCPPEPWTRRMWAGGRMEWKRPLRIGEKANAVSTISQIDKKGFEKDSPLVFVRQKIEYKREGSEDICVEEERSHVYLVAPGNKRRVREVKDLPRPDFAFEFTPSPTTLFRFSALTFNGHYIHLDKEYAQKSEGYRERLVHGPLTALMLLESAAFHNQDAAFKLFDYRAVNPIPVNRAIRLCGARQTDTIQVWAEDAETKVRRREPLSAVFLFSSYHNLLLLSAFSPPQTTAAMAPKPVSTASKAPVSTASKAPAKSETAKSARKTASKSKSRGEDGGEKKKRRKARKETYSTYIYKVLKQVHPDTGISNKGMAILNSFVNDIFERIATEAAKLATYSKKSTISSREIQTSVRLVLPGELAKHAISEGTKSVTKFSSSQ</sequence>
<comment type="subunit">
    <text evidence="5 10">The nucleosome is a histone octamer containing two molecules each of H2A, H2B, H3 and H4 assembled in one H3-H4 heterotetramer and two H2A-H2B heterodimers. The octamer wraps approximately 147 bp of DNA.</text>
</comment>
<dbReference type="EMBL" id="BFAD01000004">
    <property type="protein sequence ID" value="GBE81940.1"/>
    <property type="molecule type" value="Genomic_DNA"/>
</dbReference>
<dbReference type="Pfam" id="PF00125">
    <property type="entry name" value="Histone"/>
    <property type="match status" value="1"/>
</dbReference>
<evidence type="ECO:0000256" key="8">
    <source>
        <dbReference type="ARBA" id="ARBA00023242"/>
    </source>
</evidence>
<dbReference type="PANTHER" id="PTHR28152:SF1">
    <property type="entry name" value="HYDROXYACYL-THIOESTER DEHYDRATASE TYPE 2, MITOCHONDRIAL"/>
    <property type="match status" value="1"/>
</dbReference>
<dbReference type="InterPro" id="IPR029069">
    <property type="entry name" value="HotDog_dom_sf"/>
</dbReference>
<dbReference type="FunFam" id="1.10.20.10:FF:000016">
    <property type="entry name" value="Histone H2B"/>
    <property type="match status" value="1"/>
</dbReference>
<dbReference type="RefSeq" id="XP_027612853.1">
    <property type="nucleotide sequence ID" value="XM_027757052.1"/>
</dbReference>
<dbReference type="InterPro" id="IPR007125">
    <property type="entry name" value="H2A/H2B/H3"/>
</dbReference>
<keyword evidence="6 10" id="KW-0158">Chromosome</keyword>
<dbReference type="InterPro" id="IPR052741">
    <property type="entry name" value="Mitochondrial_HTD2"/>
</dbReference>
<dbReference type="SMART" id="SM00427">
    <property type="entry name" value="H2B"/>
    <property type="match status" value="1"/>
</dbReference>
<evidence type="ECO:0000256" key="3">
    <source>
        <dbReference type="ARBA" id="ARBA00004286"/>
    </source>
</evidence>
<keyword evidence="7 10" id="KW-0238">DNA-binding</keyword>
<dbReference type="PRINTS" id="PR00621">
    <property type="entry name" value="HISTONEH2B"/>
</dbReference>
<dbReference type="GO" id="GO:0019171">
    <property type="term" value="F:(3R)-hydroxyacyl-[acyl-carrier-protein] dehydratase activity"/>
    <property type="evidence" value="ECO:0007669"/>
    <property type="project" value="TreeGrafter"/>
</dbReference>
<reference evidence="13 14" key="1">
    <citation type="journal article" date="2018" name="Sci. Rep.">
        <title>Genome sequence of the cauliflower mushroom Sparassis crispa (Hanabiratake) and its association with beneficial usage.</title>
        <authorList>
            <person name="Kiyama R."/>
            <person name="Furutani Y."/>
            <person name="Kawaguchi K."/>
            <person name="Nakanishi T."/>
        </authorList>
    </citation>
    <scope>NUCLEOTIDE SEQUENCE [LARGE SCALE GENOMIC DNA]</scope>
</reference>
<dbReference type="GO" id="GO:0000786">
    <property type="term" value="C:nucleosome"/>
    <property type="evidence" value="ECO:0007669"/>
    <property type="project" value="UniProtKB-KW"/>
</dbReference>
<dbReference type="InterPro" id="IPR055333">
    <property type="entry name" value="HISTONE_H2B_site"/>
</dbReference>
<dbReference type="AlphaFoldDB" id="A0A401GIB4"/>
<dbReference type="Gene3D" id="1.10.20.10">
    <property type="entry name" value="Histone, subunit A"/>
    <property type="match status" value="1"/>
</dbReference>
<proteinExistence type="inferred from homology"/>
<dbReference type="Gene3D" id="3.10.129.10">
    <property type="entry name" value="Hotdog Thioesterase"/>
    <property type="match status" value="2"/>
</dbReference>
<comment type="subcellular location">
    <subcellularLocation>
        <location evidence="3">Chromosome</location>
    </subcellularLocation>
    <subcellularLocation>
        <location evidence="2 10">Nucleus</location>
    </subcellularLocation>
</comment>
<feature type="compositionally biased region" description="Polar residues" evidence="11">
    <location>
        <begin position="341"/>
        <end position="352"/>
    </location>
</feature>
<evidence type="ECO:0000256" key="1">
    <source>
        <dbReference type="ARBA" id="ARBA00002001"/>
    </source>
</evidence>
<evidence type="ECO:0000256" key="4">
    <source>
        <dbReference type="ARBA" id="ARBA00006846"/>
    </source>
</evidence>
<evidence type="ECO:0000256" key="5">
    <source>
        <dbReference type="ARBA" id="ARBA00011538"/>
    </source>
</evidence>
<comment type="caution">
    <text evidence="13">The sequence shown here is derived from an EMBL/GenBank/DDBJ whole genome shotgun (WGS) entry which is preliminary data.</text>
</comment>
<evidence type="ECO:0000256" key="6">
    <source>
        <dbReference type="ARBA" id="ARBA00022454"/>
    </source>
</evidence>
<dbReference type="InParanoid" id="A0A401GIB4"/>
<evidence type="ECO:0000259" key="12">
    <source>
        <dbReference type="Pfam" id="PF00125"/>
    </source>
</evidence>
<dbReference type="SUPFAM" id="SSF47113">
    <property type="entry name" value="Histone-fold"/>
    <property type="match status" value="1"/>
</dbReference>
<dbReference type="STRING" id="139825.A0A401GIB4"/>
<dbReference type="GO" id="GO:0005634">
    <property type="term" value="C:nucleus"/>
    <property type="evidence" value="ECO:0007669"/>
    <property type="project" value="UniProtKB-SubCell"/>
</dbReference>
<evidence type="ECO:0000256" key="9">
    <source>
        <dbReference type="ARBA" id="ARBA00023269"/>
    </source>
</evidence>
<evidence type="ECO:0000313" key="14">
    <source>
        <dbReference type="Proteomes" id="UP000287166"/>
    </source>
</evidence>
<dbReference type="PANTHER" id="PTHR28152">
    <property type="entry name" value="HYDROXYACYL-THIOESTER DEHYDRATASE TYPE 2, MITOCHONDRIAL"/>
    <property type="match status" value="1"/>
</dbReference>